<dbReference type="Proteomes" id="UP000193560">
    <property type="component" value="Unassembled WGS sequence"/>
</dbReference>
<gene>
    <name evidence="2" type="ORF">BCR42DRAFT_413707</name>
</gene>
<proteinExistence type="predicted"/>
<evidence type="ECO:0000256" key="1">
    <source>
        <dbReference type="SAM" id="MobiDB-lite"/>
    </source>
</evidence>
<evidence type="ECO:0000313" key="3">
    <source>
        <dbReference type="Proteomes" id="UP000193560"/>
    </source>
</evidence>
<feature type="region of interest" description="Disordered" evidence="1">
    <location>
        <begin position="64"/>
        <end position="97"/>
    </location>
</feature>
<reference evidence="2 3" key="1">
    <citation type="submission" date="2016-07" db="EMBL/GenBank/DDBJ databases">
        <title>Pervasive Adenine N6-methylation of Active Genes in Fungi.</title>
        <authorList>
            <consortium name="DOE Joint Genome Institute"/>
            <person name="Mondo S.J."/>
            <person name="Dannebaum R.O."/>
            <person name="Kuo R.C."/>
            <person name="Labutti K."/>
            <person name="Haridas S."/>
            <person name="Kuo A."/>
            <person name="Salamov A."/>
            <person name="Ahrendt S.R."/>
            <person name="Lipzen A."/>
            <person name="Sullivan W."/>
            <person name="Andreopoulos W.B."/>
            <person name="Clum A."/>
            <person name="Lindquist E."/>
            <person name="Daum C."/>
            <person name="Ramamoorthy G.K."/>
            <person name="Gryganskyi A."/>
            <person name="Culley D."/>
            <person name="Magnuson J.K."/>
            <person name="James T.Y."/>
            <person name="O'Malley M.A."/>
            <person name="Stajich J.E."/>
            <person name="Spatafora J.W."/>
            <person name="Visel A."/>
            <person name="Grigoriev I.V."/>
        </authorList>
    </citation>
    <scope>NUCLEOTIDE SEQUENCE [LARGE SCALE GENOMIC DNA]</scope>
    <source>
        <strain evidence="2 3">NRRL 1336</strain>
    </source>
</reference>
<comment type="caution">
    <text evidence="2">The sequence shown here is derived from an EMBL/GenBank/DDBJ whole genome shotgun (WGS) entry which is preliminary data.</text>
</comment>
<evidence type="ECO:0000313" key="2">
    <source>
        <dbReference type="EMBL" id="ORZ16992.1"/>
    </source>
</evidence>
<feature type="region of interest" description="Disordered" evidence="1">
    <location>
        <begin position="141"/>
        <end position="180"/>
    </location>
</feature>
<feature type="compositionally biased region" description="Low complexity" evidence="1">
    <location>
        <begin position="64"/>
        <end position="93"/>
    </location>
</feature>
<dbReference type="AlphaFoldDB" id="A0A1X2IHW5"/>
<protein>
    <submittedName>
        <fullName evidence="2">Uncharacterized protein</fullName>
    </submittedName>
</protein>
<dbReference type="EMBL" id="MCGE01000010">
    <property type="protein sequence ID" value="ORZ16992.1"/>
    <property type="molecule type" value="Genomic_DNA"/>
</dbReference>
<organism evidence="2 3">
    <name type="scientific">Absidia repens</name>
    <dbReference type="NCBI Taxonomy" id="90262"/>
    <lineage>
        <taxon>Eukaryota</taxon>
        <taxon>Fungi</taxon>
        <taxon>Fungi incertae sedis</taxon>
        <taxon>Mucoromycota</taxon>
        <taxon>Mucoromycotina</taxon>
        <taxon>Mucoromycetes</taxon>
        <taxon>Mucorales</taxon>
        <taxon>Cunninghamellaceae</taxon>
        <taxon>Absidia</taxon>
    </lineage>
</organism>
<feature type="compositionally biased region" description="Low complexity" evidence="1">
    <location>
        <begin position="145"/>
        <end position="156"/>
    </location>
</feature>
<name>A0A1X2IHW5_9FUNG</name>
<sequence>MASLFTNPMLAGTFGNNDNTFGLEQNLYGTATYPTFVNHPPPQQQQQNPTMFNTVQMPVSSTSTITPIPTSTTNPSLSSASHNNDSNNTSTSAMFGTPPATSGLGISSSGAGEPPMDGLLSMDPDAMNAFLQYNTTSFSSSFDYQQQAHHQQQQQQMMSSDMMFASGNRKRQRDWDQQEN</sequence>
<accession>A0A1X2IHW5</accession>
<keyword evidence="3" id="KW-1185">Reference proteome</keyword>
<dbReference type="STRING" id="90262.A0A1X2IHW5"/>